<proteinExistence type="predicted"/>
<dbReference type="SUPFAM" id="SSF52151">
    <property type="entry name" value="FabD/lysophospholipase-like"/>
    <property type="match status" value="1"/>
</dbReference>
<evidence type="ECO:0000259" key="1">
    <source>
        <dbReference type="SMART" id="SM00827"/>
    </source>
</evidence>
<name>A0ABT8S087_9BURK</name>
<protein>
    <submittedName>
        <fullName evidence="2">Acyltransferase domain-containing protein</fullName>
    </submittedName>
</protein>
<dbReference type="Proteomes" id="UP001169027">
    <property type="component" value="Unassembled WGS sequence"/>
</dbReference>
<dbReference type="RefSeq" id="WP_301806827.1">
    <property type="nucleotide sequence ID" value="NZ_JAUJZH010000005.1"/>
</dbReference>
<accession>A0ABT8S087</accession>
<dbReference type="PANTHER" id="PTHR42681">
    <property type="entry name" value="MALONYL-COA-ACYL CARRIER PROTEIN TRANSACYLASE, MITOCHONDRIAL"/>
    <property type="match status" value="1"/>
</dbReference>
<dbReference type="Pfam" id="PF00698">
    <property type="entry name" value="Acyl_transf_1"/>
    <property type="match status" value="1"/>
</dbReference>
<keyword evidence="2" id="KW-0808">Transferase</keyword>
<dbReference type="Gene3D" id="3.40.366.10">
    <property type="entry name" value="Malonyl-Coenzyme A Acyl Carrier Protein, domain 2"/>
    <property type="match status" value="1"/>
</dbReference>
<dbReference type="SMART" id="SM00827">
    <property type="entry name" value="PKS_AT"/>
    <property type="match status" value="1"/>
</dbReference>
<dbReference type="SUPFAM" id="SSF55048">
    <property type="entry name" value="Probable ACP-binding domain of malonyl-CoA ACP transacylase"/>
    <property type="match status" value="1"/>
</dbReference>
<feature type="domain" description="Malonyl-CoA:ACP transacylase (MAT)" evidence="1">
    <location>
        <begin position="6"/>
        <end position="284"/>
    </location>
</feature>
<keyword evidence="3" id="KW-1185">Reference proteome</keyword>
<organism evidence="2 3">
    <name type="scientific">Variovorax ginsengisoli</name>
    <dbReference type="NCBI Taxonomy" id="363844"/>
    <lineage>
        <taxon>Bacteria</taxon>
        <taxon>Pseudomonadati</taxon>
        <taxon>Pseudomonadota</taxon>
        <taxon>Betaproteobacteria</taxon>
        <taxon>Burkholderiales</taxon>
        <taxon>Comamonadaceae</taxon>
        <taxon>Variovorax</taxon>
    </lineage>
</organism>
<dbReference type="InterPro" id="IPR016036">
    <property type="entry name" value="Malonyl_transacylase_ACP-bd"/>
</dbReference>
<reference evidence="2" key="1">
    <citation type="submission" date="2023-06" db="EMBL/GenBank/DDBJ databases">
        <authorList>
            <person name="Jiang Y."/>
            <person name="Liu Q."/>
        </authorList>
    </citation>
    <scope>NUCLEOTIDE SEQUENCE</scope>
    <source>
        <strain evidence="2">CGMCC 1.12090</strain>
    </source>
</reference>
<evidence type="ECO:0000313" key="2">
    <source>
        <dbReference type="EMBL" id="MDO1532334.1"/>
    </source>
</evidence>
<dbReference type="InterPro" id="IPR016035">
    <property type="entry name" value="Acyl_Trfase/lysoPLipase"/>
</dbReference>
<dbReference type="GO" id="GO:0016746">
    <property type="term" value="F:acyltransferase activity"/>
    <property type="evidence" value="ECO:0007669"/>
    <property type="project" value="UniProtKB-KW"/>
</dbReference>
<dbReference type="InterPro" id="IPR001227">
    <property type="entry name" value="Ac_transferase_dom_sf"/>
</dbReference>
<dbReference type="Gene3D" id="3.30.70.250">
    <property type="entry name" value="Malonyl-CoA ACP transacylase, ACP-binding"/>
    <property type="match status" value="1"/>
</dbReference>
<sequence>MSFALIFSGQGMQHPAMLSWLADDELLSGVARVLGADWRQHLQDRDWASRNAHAQLLLTGLGLAAWTQLAPRLPEPAVVAGYSVGEVAAFAAAGVCAPGDAIELVQLRAALMDRDAERCPAGLLAVSGLADEAMARLCNDFGLLIAIRNDPVSVVIGGPRSSLAPAADAALRQGGHVTALPVGVASHTPWMAEAARAFEARLATQPFAPPRIPLLSNVAGRVRDAAQARSALARQLDHTVRWDECMEGIAARRVRCVLEVGPGQALARMWNQRHPGIPARSADEFRSAGGIVDWIGRHAD</sequence>
<evidence type="ECO:0000313" key="3">
    <source>
        <dbReference type="Proteomes" id="UP001169027"/>
    </source>
</evidence>
<dbReference type="InterPro" id="IPR050858">
    <property type="entry name" value="Mal-CoA-ACP_Trans/PKS_FabD"/>
</dbReference>
<comment type="caution">
    <text evidence="2">The sequence shown here is derived from an EMBL/GenBank/DDBJ whole genome shotgun (WGS) entry which is preliminary data.</text>
</comment>
<gene>
    <name evidence="2" type="ORF">Q2T77_08535</name>
</gene>
<dbReference type="InterPro" id="IPR014043">
    <property type="entry name" value="Acyl_transferase_dom"/>
</dbReference>
<dbReference type="PANTHER" id="PTHR42681:SF6">
    <property type="entry name" value="BLL0263 PROTEIN"/>
    <property type="match status" value="1"/>
</dbReference>
<keyword evidence="2" id="KW-0012">Acyltransferase</keyword>
<dbReference type="EMBL" id="JAUKVY010000005">
    <property type="protein sequence ID" value="MDO1532334.1"/>
    <property type="molecule type" value="Genomic_DNA"/>
</dbReference>